<name>F8KVX9_PARAV</name>
<evidence type="ECO:0000256" key="3">
    <source>
        <dbReference type="ARBA" id="ARBA00022475"/>
    </source>
</evidence>
<evidence type="ECO:0000259" key="10">
    <source>
        <dbReference type="Pfam" id="PF02355"/>
    </source>
</evidence>
<dbReference type="Pfam" id="PF22599">
    <property type="entry name" value="SecDF_P1_head"/>
    <property type="match status" value="1"/>
</dbReference>
<reference key="1">
    <citation type="journal article" date="2011" name="Mol. Biol. Evol.">
        <title>Unity in variety -- the pan-genome of the Chlamydiae.</title>
        <authorList>
            <person name="Collingro A."/>
            <person name="Tischler P."/>
            <person name="Weinmaier T."/>
            <person name="Penz T."/>
            <person name="Heinz E."/>
            <person name="Brunham R.C."/>
            <person name="Read T.D."/>
            <person name="Bavoil P.M."/>
            <person name="Sachse K."/>
            <person name="Kahane S."/>
            <person name="Friedman M.G."/>
            <person name="Rattei T."/>
            <person name="Myers G.S.A."/>
            <person name="Horn M."/>
        </authorList>
    </citation>
    <scope>NUCLEOTIDE SEQUENCE</scope>
    <source>
        <strain>UV7</strain>
    </source>
</reference>
<evidence type="ECO:0000313" key="13">
    <source>
        <dbReference type="Proteomes" id="UP000000495"/>
    </source>
</evidence>
<dbReference type="InterPro" id="IPR005791">
    <property type="entry name" value="SecD"/>
</dbReference>
<evidence type="ECO:0000256" key="8">
    <source>
        <dbReference type="ARBA" id="ARBA00023136"/>
    </source>
</evidence>
<sequence length="1520" mass="169016">MEKQKRWQLYLIIAVIVLTLYNILPTIFYYSKPLSSPIDAPRAHDVAVSIVDRVNALEDQSKDWLMSFSKLLGIKPEYVELKAEDPRLFRVGFKNSQDADLFKRFLSQAGALIGFVPEQLSLYPGASLNGAQEVLVARQIGIHLDPAEVDQLFKFTPKYQEDGTISKSYRDLVYDRTALIAHGFAGPSETGLTVKAIVESPTSPEAEERILALAREIVDIDKSFAKESTIAKRLFASFMQVDGENPKELTQKFLAKVETLKSTTEARREALIQEQKKKTESGEFLGEAKEQELAALGNQKQTLEAASHVLRSRSAEFNASLSPLSLEEIQKTLATTPINPKNSLQSISLQDRNPFVDFLLIDWGSDRVSVKFYDDVQKIREADPKNESLVYLKNKLNQYIVNDVSLVSRLTDETISPDGETFSVNLNQLTNAQSFLTFDLGSLANKQIHQVVQQLNQTWVPQHADLVKENYPVNLYDAYKKLPAQDQKLGLVIYAPAMYAEAPPQGFNNGSVYVIAKGLDTIIQKYRDNPKSADSELLMNNISELNDLLRKNGFIGYPGSSYGMGPEFSKDFIFELQGYYQPLLTATREDFSVKGSKKLAVLDFTDVEQRILTRNKIDDRIQEDLLKWAEDYSAAQVDLDATRKYLIPAPTKNPYIENFKLSFAKYFRGDDRKILKWGLDLSGGKTVRIGLRDHNNRPVTNPEDLKQATNELYTRINKMGVSERTIRVENNNIILDFPGSQALSASELVQASAMYFHIVNEKFTPNNPTLKDSVNQFLQGVWNEAAVTNRKDVQGVNEIAWRHLGGDDQQTYPRSEAARVLYDNGLRIPSPDDATTGNAFNDTLSAVAIMRGDDYSEWEGQSTPLLIVFRNYALEGSSLTNVQVGYDPTQGNILNFAVKGSYDGNKVVGNPRDNFYAWTSQFAEDKILGTPKENYSHGRGWRMAVILNQKVISQPALRAALRDGATISGRFSQREINQLAADLKAGSLSFTPHILSEQNVSAELGTQERARGIGASLVALALVVIAMISYYRFAGLVASCAVLLNILIMWGVLQNLDAALTLPGIAGIVLTIGMAVDANVLVFERVREEFKISGRIASAIQAGYRKAFSAIVDSNVTTIIAALVLIQFDSGPIKGFAVTLIIGILSSMFTALFMTRYFFAGWVKNPNNKSLTMCEFIGKTHFDFIGQAKKAFIISAIVMLVGSYLFISQKNTIFGMDFTGGYSLNVEVQEQAEHPSYRQDVMNSLLAAGASTTDVQVQELSKPNQLRIQMGMGMEEKGHPFYQLPEVSNVEGAPYEYQSNPRIVWLVNALQENGVQIPKDQLESLNRNWTVMSGQLSEAMRDNALIGLAIALACILAYITLRFEFKYAIGAVIALAHDVIITLGIIALFHKLGFPVQIDLEVVGAIMTIIGYSLNDTIIVFDRIREDVKVYRKMSFSEILNHSINVTLSRTIMTSGTTLLVLLALVLLGGPSIFGFSLVMTVGVVVGTLSSLFIAGPVMLYFHNRELAQQQKDQAGYRKV</sequence>
<feature type="transmembrane region" description="Helical" evidence="9">
    <location>
        <begin position="7"/>
        <end position="30"/>
    </location>
</feature>
<keyword evidence="2 9" id="KW-0813">Transport</keyword>
<dbReference type="GO" id="GO:0015450">
    <property type="term" value="F:protein-transporting ATPase activity"/>
    <property type="evidence" value="ECO:0007669"/>
    <property type="project" value="InterPro"/>
</dbReference>
<dbReference type="GO" id="GO:0006605">
    <property type="term" value="P:protein targeting"/>
    <property type="evidence" value="ECO:0007669"/>
    <property type="project" value="UniProtKB-UniRule"/>
</dbReference>
<dbReference type="SUPFAM" id="SSF82866">
    <property type="entry name" value="Multidrug efflux transporter AcrB transmembrane domain"/>
    <property type="match status" value="2"/>
</dbReference>
<evidence type="ECO:0000256" key="2">
    <source>
        <dbReference type="ARBA" id="ARBA00022448"/>
    </source>
</evidence>
<keyword evidence="4 9" id="KW-0812">Transmembrane</keyword>
<dbReference type="GO" id="GO:0065002">
    <property type="term" value="P:intracellular protein transmembrane transport"/>
    <property type="evidence" value="ECO:0007669"/>
    <property type="project" value="UniProtKB-UniRule"/>
</dbReference>
<dbReference type="InterPro" id="IPR054384">
    <property type="entry name" value="SecDF_P1_head"/>
</dbReference>
<dbReference type="InterPro" id="IPR022645">
    <property type="entry name" value="SecD/SecF_bac"/>
</dbReference>
<evidence type="ECO:0000256" key="5">
    <source>
        <dbReference type="ARBA" id="ARBA00022927"/>
    </source>
</evidence>
<dbReference type="EMBL" id="FR872580">
    <property type="protein sequence ID" value="CCB85276.1"/>
    <property type="molecule type" value="Genomic_DNA"/>
</dbReference>
<keyword evidence="9" id="KW-0997">Cell inner membrane</keyword>
<comment type="subunit">
    <text evidence="9">Forms a complex with SecD. Part of the essential Sec protein translocation apparatus which comprises SecA, SecYEG and auxiliary proteins SecDF. Other proteins may also be involved.</text>
</comment>
<comment type="subcellular location">
    <subcellularLocation>
        <location evidence="9">Cell inner membrane</location>
        <topology evidence="9">Multi-pass membrane protein</topology>
    </subcellularLocation>
    <subcellularLocation>
        <location evidence="1">Cell membrane</location>
        <topology evidence="1">Multi-pass membrane protein</topology>
    </subcellularLocation>
</comment>
<dbReference type="InterPro" id="IPR005665">
    <property type="entry name" value="SecF_bac"/>
</dbReference>
<dbReference type="HAMAP" id="MF_01464_B">
    <property type="entry name" value="SecF_B"/>
    <property type="match status" value="1"/>
</dbReference>
<comment type="caution">
    <text evidence="9">Lacks conserved residue(s) required for the propagation of feature annotation.</text>
</comment>
<feature type="transmembrane region" description="Helical" evidence="9">
    <location>
        <begin position="1065"/>
        <end position="1086"/>
    </location>
</feature>
<evidence type="ECO:0000256" key="1">
    <source>
        <dbReference type="ARBA" id="ARBA00004651"/>
    </source>
</evidence>
<dbReference type="PANTHER" id="PTHR30081:SF1">
    <property type="entry name" value="PROTEIN TRANSLOCASE SUBUNIT SECD"/>
    <property type="match status" value="1"/>
</dbReference>
<dbReference type="Gene3D" id="3.30.1360.200">
    <property type="match status" value="1"/>
</dbReference>
<dbReference type="InterPro" id="IPR055344">
    <property type="entry name" value="SecD_SecF_C_bact"/>
</dbReference>
<dbReference type="eggNOG" id="COG0342">
    <property type="taxonomic scope" value="Bacteria"/>
</dbReference>
<comment type="similarity">
    <text evidence="9">Belongs to the SecD/SecF family. SecF subfamily.</text>
</comment>
<feature type="domain" description="Protein export membrane protein SecD/SecF C-terminal" evidence="10">
    <location>
        <begin position="1325"/>
        <end position="1504"/>
    </location>
</feature>
<evidence type="ECO:0000256" key="7">
    <source>
        <dbReference type="ARBA" id="ARBA00023010"/>
    </source>
</evidence>
<feature type="transmembrane region" description="Helical" evidence="9">
    <location>
        <begin position="1140"/>
        <end position="1159"/>
    </location>
</feature>
<feature type="transmembrane region" description="Helical" evidence="9">
    <location>
        <begin position="1033"/>
        <end position="1053"/>
    </location>
</feature>
<dbReference type="InterPro" id="IPR048634">
    <property type="entry name" value="SecD_SecF_C"/>
</dbReference>
<dbReference type="STRING" id="765952.PUV_03260"/>
<protein>
    <recommendedName>
        <fullName evidence="9">Protein-export membrane protein SecF</fullName>
    </recommendedName>
</protein>
<dbReference type="GO" id="GO:0043952">
    <property type="term" value="P:protein transport by the Sec complex"/>
    <property type="evidence" value="ECO:0007669"/>
    <property type="project" value="UniProtKB-UniRule"/>
</dbReference>
<dbReference type="Proteomes" id="UP000000495">
    <property type="component" value="Chromosome"/>
</dbReference>
<proteinExistence type="inferred from homology"/>
<feature type="transmembrane region" description="Helical" evidence="9">
    <location>
        <begin position="1010"/>
        <end position="1028"/>
    </location>
</feature>
<keyword evidence="7 9" id="KW-0811">Translocation</keyword>
<comment type="function">
    <text evidence="9">Part of the Sec protein translocase complex. Interacts with the SecYEG preprotein conducting channel. SecDF uses the proton motive force (PMF) to complete protein translocation after the ATP-dependent function of SecA.</text>
</comment>
<evidence type="ECO:0000259" key="11">
    <source>
        <dbReference type="Pfam" id="PF22599"/>
    </source>
</evidence>
<feature type="transmembrane region" description="Helical" evidence="9">
    <location>
        <begin position="1191"/>
        <end position="1207"/>
    </location>
</feature>
<dbReference type="NCBIfam" id="TIGR00966">
    <property type="entry name" value="transloc_SecF"/>
    <property type="match status" value="1"/>
</dbReference>
<feature type="transmembrane region" description="Helical" evidence="9">
    <location>
        <begin position="1473"/>
        <end position="1502"/>
    </location>
</feature>
<keyword evidence="5 9" id="KW-0653">Protein transport</keyword>
<evidence type="ECO:0000313" key="12">
    <source>
        <dbReference type="EMBL" id="CCB85276.1"/>
    </source>
</evidence>
<dbReference type="RefSeq" id="WP_013924267.1">
    <property type="nucleotide sequence ID" value="NC_015702.1"/>
</dbReference>
<dbReference type="HOGENOM" id="CLU_004081_1_1_0"/>
<dbReference type="KEGG" id="puv:PUV_03260"/>
<dbReference type="NCBIfam" id="TIGR01129">
    <property type="entry name" value="secD"/>
    <property type="match status" value="1"/>
</dbReference>
<dbReference type="InterPro" id="IPR022813">
    <property type="entry name" value="SecD/SecF_arch_bac"/>
</dbReference>
<feature type="domain" description="SecDF P1 head subdomain" evidence="11">
    <location>
        <begin position="866"/>
        <end position="989"/>
    </location>
</feature>
<keyword evidence="6 9" id="KW-1133">Transmembrane helix</keyword>
<evidence type="ECO:0000256" key="4">
    <source>
        <dbReference type="ARBA" id="ARBA00022692"/>
    </source>
</evidence>
<dbReference type="eggNOG" id="COG0341">
    <property type="taxonomic scope" value="Bacteria"/>
</dbReference>
<keyword evidence="3 9" id="KW-1003">Cell membrane</keyword>
<dbReference type="Pfam" id="PF02355">
    <property type="entry name" value="SecD_SecF_C"/>
    <property type="match status" value="2"/>
</dbReference>
<feature type="transmembrane region" description="Helical" evidence="9">
    <location>
        <begin position="1344"/>
        <end position="1361"/>
    </location>
</feature>
<evidence type="ECO:0000256" key="9">
    <source>
        <dbReference type="HAMAP-Rule" id="MF_01464"/>
    </source>
</evidence>
<feature type="domain" description="Protein export membrane protein SecD/SecF C-terminal" evidence="10">
    <location>
        <begin position="993"/>
        <end position="1160"/>
    </location>
</feature>
<keyword evidence="8 9" id="KW-0472">Membrane</keyword>
<feature type="transmembrane region" description="Helical" evidence="9">
    <location>
        <begin position="1368"/>
        <end position="1390"/>
    </location>
</feature>
<dbReference type="PRINTS" id="PR01755">
    <property type="entry name" value="SECFTRNLCASE"/>
</dbReference>
<keyword evidence="13" id="KW-1185">Reference proteome</keyword>
<organism evidence="12 13">
    <name type="scientific">Parachlamydia acanthamoebae (strain UV7)</name>
    <dbReference type="NCBI Taxonomy" id="765952"/>
    <lineage>
        <taxon>Bacteria</taxon>
        <taxon>Pseudomonadati</taxon>
        <taxon>Chlamydiota</taxon>
        <taxon>Chlamydiia</taxon>
        <taxon>Parachlamydiales</taxon>
        <taxon>Parachlamydiaceae</taxon>
        <taxon>Parachlamydia</taxon>
    </lineage>
</organism>
<dbReference type="FunFam" id="1.20.1640.10:FF:000004">
    <property type="entry name" value="Protein translocase subunit SecD"/>
    <property type="match status" value="1"/>
</dbReference>
<evidence type="ECO:0000256" key="6">
    <source>
        <dbReference type="ARBA" id="ARBA00022989"/>
    </source>
</evidence>
<reference evidence="12 13" key="2">
    <citation type="journal article" date="2011" name="Mol. Biol. Evol.">
        <title>Unity in variety--the pan-genome of the Chlamydiae.</title>
        <authorList>
            <person name="Collingro A."/>
            <person name="Tischler P."/>
            <person name="Weinmaier T."/>
            <person name="Penz T."/>
            <person name="Heinz E."/>
            <person name="Brunham R.C."/>
            <person name="Read T.D."/>
            <person name="Bavoil P.M."/>
            <person name="Sachse K."/>
            <person name="Kahane S."/>
            <person name="Friedman M.G."/>
            <person name="Rattei T."/>
            <person name="Myers G.S."/>
            <person name="Horn M."/>
        </authorList>
    </citation>
    <scope>NUCLEOTIDE SEQUENCE [LARGE SCALE GENOMIC DNA]</scope>
    <source>
        <strain evidence="13">UV7</strain>
    </source>
</reference>
<feature type="transmembrane region" description="Helical" evidence="9">
    <location>
        <begin position="1402"/>
        <end position="1421"/>
    </location>
</feature>
<dbReference type="GO" id="GO:0005886">
    <property type="term" value="C:plasma membrane"/>
    <property type="evidence" value="ECO:0007669"/>
    <property type="project" value="UniProtKB-SubCell"/>
</dbReference>
<dbReference type="PANTHER" id="PTHR30081">
    <property type="entry name" value="PROTEIN-EXPORT MEMBRANE PROTEIN SEC"/>
    <property type="match status" value="1"/>
</dbReference>
<dbReference type="Gene3D" id="1.20.1640.10">
    <property type="entry name" value="Multidrug efflux transporter AcrB transmembrane domain"/>
    <property type="match status" value="2"/>
</dbReference>
<accession>F8KVX9</accession>
<feature type="transmembrane region" description="Helical" evidence="9">
    <location>
        <begin position="1107"/>
        <end position="1128"/>
    </location>
</feature>
<dbReference type="Gene3D" id="3.30.70.3220">
    <property type="match status" value="1"/>
</dbReference>
<dbReference type="NCBIfam" id="TIGR00916">
    <property type="entry name" value="2A0604s01"/>
    <property type="match status" value="1"/>
</dbReference>
<gene>
    <name evidence="9" type="primary">secF</name>
    <name evidence="12" type="ordered locus">PUV_03260</name>
</gene>